<keyword evidence="3" id="KW-0540">Nuclease</keyword>
<dbReference type="InterPro" id="IPR011335">
    <property type="entry name" value="Restrct_endonuc-II-like"/>
</dbReference>
<evidence type="ECO:0000313" key="4">
    <source>
        <dbReference type="Proteomes" id="UP000542353"/>
    </source>
</evidence>
<dbReference type="InterPro" id="IPR007569">
    <property type="entry name" value="DUF559"/>
</dbReference>
<protein>
    <submittedName>
        <fullName evidence="3">Very-short-patch-repair endonuclease</fullName>
    </submittedName>
</protein>
<organism evidence="3 4">
    <name type="scientific">Rhodopseudomonas rhenobacensis</name>
    <dbReference type="NCBI Taxonomy" id="87461"/>
    <lineage>
        <taxon>Bacteria</taxon>
        <taxon>Pseudomonadati</taxon>
        <taxon>Pseudomonadota</taxon>
        <taxon>Alphaproteobacteria</taxon>
        <taxon>Hyphomicrobiales</taxon>
        <taxon>Nitrobacteraceae</taxon>
        <taxon>Rhodopseudomonas</taxon>
    </lineage>
</organism>
<keyword evidence="1" id="KW-0812">Transmembrane</keyword>
<evidence type="ECO:0000256" key="1">
    <source>
        <dbReference type="SAM" id="Phobius"/>
    </source>
</evidence>
<name>A0A7W8E084_9BRAD</name>
<dbReference type="SUPFAM" id="SSF52980">
    <property type="entry name" value="Restriction endonuclease-like"/>
    <property type="match status" value="1"/>
</dbReference>
<gene>
    <name evidence="3" type="ORF">HNR60_003598</name>
</gene>
<accession>A0A7W8E084</accession>
<keyword evidence="1" id="KW-1133">Transmembrane helix</keyword>
<keyword evidence="3" id="KW-0255">Endonuclease</keyword>
<dbReference type="EMBL" id="JACHIH010000026">
    <property type="protein sequence ID" value="MBB5048828.1"/>
    <property type="molecule type" value="Genomic_DNA"/>
</dbReference>
<dbReference type="AlphaFoldDB" id="A0A7W8E084"/>
<dbReference type="Proteomes" id="UP000542353">
    <property type="component" value="Unassembled WGS sequence"/>
</dbReference>
<proteinExistence type="predicted"/>
<keyword evidence="1" id="KW-0472">Membrane</keyword>
<reference evidence="3 4" key="1">
    <citation type="submission" date="2020-08" db="EMBL/GenBank/DDBJ databases">
        <title>Genomic Encyclopedia of Type Strains, Phase IV (KMG-IV): sequencing the most valuable type-strain genomes for metagenomic binning, comparative biology and taxonomic classification.</title>
        <authorList>
            <person name="Goeker M."/>
        </authorList>
    </citation>
    <scope>NUCLEOTIDE SEQUENCE [LARGE SCALE GENOMIC DNA]</scope>
    <source>
        <strain evidence="3 4">DSM 12706</strain>
    </source>
</reference>
<keyword evidence="4" id="KW-1185">Reference proteome</keyword>
<dbReference type="GO" id="GO:0004519">
    <property type="term" value="F:endonuclease activity"/>
    <property type="evidence" value="ECO:0007669"/>
    <property type="project" value="UniProtKB-KW"/>
</dbReference>
<evidence type="ECO:0000313" key="3">
    <source>
        <dbReference type="EMBL" id="MBB5048828.1"/>
    </source>
</evidence>
<dbReference type="RefSeq" id="WP_184260016.1">
    <property type="nucleotide sequence ID" value="NZ_JACHIH010000026.1"/>
</dbReference>
<dbReference type="Pfam" id="PF04480">
    <property type="entry name" value="DUF559"/>
    <property type="match status" value="1"/>
</dbReference>
<keyword evidence="3" id="KW-0378">Hydrolase</keyword>
<comment type="caution">
    <text evidence="3">The sequence shown here is derived from an EMBL/GenBank/DDBJ whole genome shotgun (WGS) entry which is preliminary data.</text>
</comment>
<feature type="domain" description="DUF559" evidence="2">
    <location>
        <begin position="315"/>
        <end position="378"/>
    </location>
</feature>
<dbReference type="Gene3D" id="3.40.960.10">
    <property type="entry name" value="VSR Endonuclease"/>
    <property type="match status" value="1"/>
</dbReference>
<evidence type="ECO:0000259" key="2">
    <source>
        <dbReference type="Pfam" id="PF04480"/>
    </source>
</evidence>
<sequence length="388" mass="41768">MKAAYATSDRETHRIGDRGESRDVGAAAVILVAMMPLSASLANIVVAARPGAVAVLTGLDGTALRRLLDAFEADQSSPRVLFAPIAPAASAEAIVARVIELLADTARRLWPIWFTDVSFAECRNDKLGQMAAAAMVRRLAGDIARLSPNWAEAAATSALADRPPRVAGALPAVELAQLVLAISRHGLVLVVDGDEACQQSRPDAVVHALEWIAQHANCAVVALFAELPPHQPPFDRILFGARTLAAEEIEPEADTPQADVANETGIWLAPWLGSPHPLSDAEQRLAKALRADAELAPLFGCNQFVDTVRGSRPKVDFVWTHGRLAVELDGYGSHGNRAAFMYDRHRDYELTLSGYTVLRLANDEIAQDVGKAIEKIRDIVHLCGERIT</sequence>
<feature type="transmembrane region" description="Helical" evidence="1">
    <location>
        <begin position="24"/>
        <end position="46"/>
    </location>
</feature>